<protein>
    <submittedName>
        <fullName evidence="1">Uncharacterized protein</fullName>
    </submittedName>
</protein>
<dbReference type="Proteomes" id="UP000321830">
    <property type="component" value="Unassembled WGS sequence"/>
</dbReference>
<accession>A0A511J3R6</accession>
<evidence type="ECO:0000313" key="1">
    <source>
        <dbReference type="EMBL" id="GEL92604.1"/>
    </source>
</evidence>
<dbReference type="AlphaFoldDB" id="A0A511J3R6"/>
<organism evidence="1 2">
    <name type="scientific">Enterococcus villorum</name>
    <dbReference type="NCBI Taxonomy" id="112904"/>
    <lineage>
        <taxon>Bacteria</taxon>
        <taxon>Bacillati</taxon>
        <taxon>Bacillota</taxon>
        <taxon>Bacilli</taxon>
        <taxon>Lactobacillales</taxon>
        <taxon>Enterococcaceae</taxon>
        <taxon>Enterococcus</taxon>
    </lineage>
</organism>
<dbReference type="RefSeq" id="WP_010752659.1">
    <property type="nucleotide sequence ID" value="NZ_BJWF01000028.1"/>
</dbReference>
<sequence>MGKKQLVASYQTLKWHREGHLSQKIQPTENQKAIKVQDEQKSSTPLNILSGELLSEHKARNERDRPSFSGMKLEILDKELQKFKDITGKAQEIAKQAPEEKEDTASSKSLTKKLISAPVVDLQTFKEREMKAKKEALLKRGESVSTIKDKIAMVERN</sequence>
<gene>
    <name evidence="1" type="ORF">EVI01_19410</name>
</gene>
<proteinExistence type="predicted"/>
<name>A0A511J3R6_9ENTE</name>
<reference evidence="1 2" key="1">
    <citation type="submission" date="2019-07" db="EMBL/GenBank/DDBJ databases">
        <title>Whole genome shotgun sequence of Enterococcus villorum NBRC 100699.</title>
        <authorList>
            <person name="Hosoyama A."/>
            <person name="Uohara A."/>
            <person name="Ohji S."/>
            <person name="Ichikawa N."/>
        </authorList>
    </citation>
    <scope>NUCLEOTIDE SEQUENCE [LARGE SCALE GENOMIC DNA]</scope>
    <source>
        <strain evidence="1 2">NBRC 100699</strain>
    </source>
</reference>
<evidence type="ECO:0000313" key="2">
    <source>
        <dbReference type="Proteomes" id="UP000321830"/>
    </source>
</evidence>
<dbReference type="EMBL" id="BJWF01000028">
    <property type="protein sequence ID" value="GEL92604.1"/>
    <property type="molecule type" value="Genomic_DNA"/>
</dbReference>
<comment type="caution">
    <text evidence="1">The sequence shown here is derived from an EMBL/GenBank/DDBJ whole genome shotgun (WGS) entry which is preliminary data.</text>
</comment>